<protein>
    <recommendedName>
        <fullName evidence="4">Secreted protein</fullName>
    </recommendedName>
</protein>
<keyword evidence="3" id="KW-1185">Reference proteome</keyword>
<evidence type="ECO:0000313" key="2">
    <source>
        <dbReference type="EMBL" id="MDN3612258.1"/>
    </source>
</evidence>
<comment type="caution">
    <text evidence="2">The sequence shown here is derived from an EMBL/GenBank/DDBJ whole genome shotgun (WGS) entry which is preliminary data.</text>
</comment>
<dbReference type="EMBL" id="JAUFQC010000015">
    <property type="protein sequence ID" value="MDN3611138.1"/>
    <property type="molecule type" value="Genomic_DNA"/>
</dbReference>
<proteinExistence type="predicted"/>
<gene>
    <name evidence="1" type="ORF">QWZ16_15965</name>
    <name evidence="2" type="ORF">QWZ16_21930</name>
</gene>
<dbReference type="RefSeq" id="WP_290312682.1">
    <property type="nucleotide sequence ID" value="NZ_JAUFQC010000015.1"/>
</dbReference>
<sequence>MGLISVLRPVQPLVCAGLDSITARCSLGSHGGDNQRITGRWRRKKSHNTQSLWNKVTIIRAELGGLH</sequence>
<name>A0ABT8BYZ6_9VIBR</name>
<evidence type="ECO:0000313" key="3">
    <source>
        <dbReference type="Proteomes" id="UP001238540"/>
    </source>
</evidence>
<dbReference type="Proteomes" id="UP001238540">
    <property type="component" value="Unassembled WGS sequence"/>
</dbReference>
<reference evidence="2" key="1">
    <citation type="journal article" date="2014" name="Int. J. Syst. Evol. Microbiol.">
        <title>Complete genome of a new Firmicutes species belonging to the dominant human colonic microbiota ('Ruminococcus bicirculans') reveals two chromosomes and a selective capacity to utilize plant glucans.</title>
        <authorList>
            <consortium name="NISC Comparative Sequencing Program"/>
            <person name="Wegmann U."/>
            <person name="Louis P."/>
            <person name="Goesmann A."/>
            <person name="Henrissat B."/>
            <person name="Duncan S.H."/>
            <person name="Flint H.J."/>
        </authorList>
    </citation>
    <scope>NUCLEOTIDE SEQUENCE</scope>
    <source>
        <strain evidence="2">CECT 7398</strain>
    </source>
</reference>
<organism evidence="2 3">
    <name type="scientific">Vibrio ostreicida</name>
    <dbReference type="NCBI Taxonomy" id="526588"/>
    <lineage>
        <taxon>Bacteria</taxon>
        <taxon>Pseudomonadati</taxon>
        <taxon>Pseudomonadota</taxon>
        <taxon>Gammaproteobacteria</taxon>
        <taxon>Vibrionales</taxon>
        <taxon>Vibrionaceae</taxon>
        <taxon>Vibrio</taxon>
    </lineage>
</organism>
<reference evidence="2" key="3">
    <citation type="submission" date="2023-06" db="EMBL/GenBank/DDBJ databases">
        <authorList>
            <person name="Lucena T."/>
            <person name="Sun Q."/>
        </authorList>
    </citation>
    <scope>NUCLEOTIDE SEQUENCE</scope>
    <source>
        <strain evidence="2">CECT 7398</strain>
    </source>
</reference>
<accession>A0ABT8BYZ6</accession>
<dbReference type="EMBL" id="JAUFQC010000027">
    <property type="protein sequence ID" value="MDN3612258.1"/>
    <property type="molecule type" value="Genomic_DNA"/>
</dbReference>
<evidence type="ECO:0000313" key="1">
    <source>
        <dbReference type="EMBL" id="MDN3611138.1"/>
    </source>
</evidence>
<evidence type="ECO:0008006" key="4">
    <source>
        <dbReference type="Google" id="ProtNLM"/>
    </source>
</evidence>
<reference evidence="3" key="2">
    <citation type="journal article" date="2019" name="Int. J. Syst. Evol. Microbiol.">
        <title>The Global Catalogue of Microorganisms (GCM) 10K type strain sequencing project: providing services to taxonomists for standard genome sequencing and annotation.</title>
        <authorList>
            <consortium name="The Broad Institute Genomics Platform"/>
            <consortium name="The Broad Institute Genome Sequencing Center for Infectious Disease"/>
            <person name="Wu L."/>
            <person name="Ma J."/>
        </authorList>
    </citation>
    <scope>NUCLEOTIDE SEQUENCE [LARGE SCALE GENOMIC DNA]</scope>
    <source>
        <strain evidence="3">CECT 7398</strain>
    </source>
</reference>